<dbReference type="PANTHER" id="PTHR19367:SF18">
    <property type="entry name" value="T CELL RECEPTOR ALPHA VARIABLE 16"/>
    <property type="match status" value="1"/>
</dbReference>
<evidence type="ECO:0000313" key="7">
    <source>
        <dbReference type="Ensembl" id="ENSECRP00000008721.1"/>
    </source>
</evidence>
<evidence type="ECO:0000256" key="2">
    <source>
        <dbReference type="ARBA" id="ARBA00023130"/>
    </source>
</evidence>
<sequence length="112" mass="12643">NIIFYGNNDRVSQPENTVEILQGQEVKLLCFYDTTSNAPDLFWYIQRPNNSPQHLLTRSSGYNPSAEDARFDATLNTSEKTVHLSISSATLSDSAIYFCALRPTILKRNLTI</sequence>
<name>A0A8C4S2Y0_ERPCA</name>
<keyword evidence="4" id="KW-0393">Immunoglobulin domain</keyword>
<dbReference type="SMART" id="SM00406">
    <property type="entry name" value="IGv"/>
    <property type="match status" value="1"/>
</dbReference>
<accession>A0A8C4S2Y0</accession>
<keyword evidence="5" id="KW-1279">T cell receptor</keyword>
<keyword evidence="5" id="KW-0391">Immunity</keyword>
<dbReference type="InterPro" id="IPR013106">
    <property type="entry name" value="Ig_V-set"/>
</dbReference>
<dbReference type="SMART" id="SM00409">
    <property type="entry name" value="IG"/>
    <property type="match status" value="1"/>
</dbReference>
<reference evidence="7" key="3">
    <citation type="submission" date="2025-09" db="UniProtKB">
        <authorList>
            <consortium name="Ensembl"/>
        </authorList>
    </citation>
    <scope>IDENTIFICATION</scope>
</reference>
<dbReference type="Ensembl" id="ENSECRT00000008868.1">
    <property type="protein sequence ID" value="ENSECRP00000008721.1"/>
    <property type="gene ID" value="ENSECRG00000005854.1"/>
</dbReference>
<dbReference type="PROSITE" id="PS50835">
    <property type="entry name" value="IG_LIKE"/>
    <property type="match status" value="1"/>
</dbReference>
<keyword evidence="8" id="KW-1185">Reference proteome</keyword>
<evidence type="ECO:0000259" key="6">
    <source>
        <dbReference type="PROSITE" id="PS50835"/>
    </source>
</evidence>
<keyword evidence="2" id="KW-1064">Adaptive immunity</keyword>
<dbReference type="InterPro" id="IPR003599">
    <property type="entry name" value="Ig_sub"/>
</dbReference>
<keyword evidence="3" id="KW-0675">Receptor</keyword>
<evidence type="ECO:0000256" key="1">
    <source>
        <dbReference type="ARBA" id="ARBA00022729"/>
    </source>
</evidence>
<dbReference type="GeneTree" id="ENSGT01030000234557"/>
<evidence type="ECO:0000313" key="8">
    <source>
        <dbReference type="Proteomes" id="UP000694620"/>
    </source>
</evidence>
<reference evidence="7" key="2">
    <citation type="submission" date="2025-08" db="UniProtKB">
        <authorList>
            <consortium name="Ensembl"/>
        </authorList>
    </citation>
    <scope>IDENTIFICATION</scope>
</reference>
<evidence type="ECO:0000256" key="4">
    <source>
        <dbReference type="ARBA" id="ARBA00023319"/>
    </source>
</evidence>
<dbReference type="InterPro" id="IPR051287">
    <property type="entry name" value="TCR_variable_region"/>
</dbReference>
<organism evidence="7 8">
    <name type="scientific">Erpetoichthys calabaricus</name>
    <name type="common">Rope fish</name>
    <name type="synonym">Calamoichthys calabaricus</name>
    <dbReference type="NCBI Taxonomy" id="27687"/>
    <lineage>
        <taxon>Eukaryota</taxon>
        <taxon>Metazoa</taxon>
        <taxon>Chordata</taxon>
        <taxon>Craniata</taxon>
        <taxon>Vertebrata</taxon>
        <taxon>Euteleostomi</taxon>
        <taxon>Actinopterygii</taxon>
        <taxon>Polypteriformes</taxon>
        <taxon>Polypteridae</taxon>
        <taxon>Erpetoichthys</taxon>
    </lineage>
</organism>
<dbReference type="PANTHER" id="PTHR19367">
    <property type="entry name" value="T-CELL RECEPTOR ALPHA CHAIN V REGION"/>
    <property type="match status" value="1"/>
</dbReference>
<protein>
    <recommendedName>
        <fullName evidence="6">Ig-like domain-containing protein</fullName>
    </recommendedName>
</protein>
<dbReference type="Pfam" id="PF07686">
    <property type="entry name" value="V-set"/>
    <property type="match status" value="1"/>
</dbReference>
<dbReference type="InterPro" id="IPR036179">
    <property type="entry name" value="Ig-like_dom_sf"/>
</dbReference>
<dbReference type="SUPFAM" id="SSF48726">
    <property type="entry name" value="Immunoglobulin"/>
    <property type="match status" value="1"/>
</dbReference>
<evidence type="ECO:0000256" key="3">
    <source>
        <dbReference type="ARBA" id="ARBA00023170"/>
    </source>
</evidence>
<keyword evidence="1" id="KW-0732">Signal</keyword>
<feature type="domain" description="Ig-like" evidence="6">
    <location>
        <begin position="9"/>
        <end position="111"/>
    </location>
</feature>
<dbReference type="InterPro" id="IPR013783">
    <property type="entry name" value="Ig-like_fold"/>
</dbReference>
<dbReference type="GO" id="GO:0002250">
    <property type="term" value="P:adaptive immune response"/>
    <property type="evidence" value="ECO:0007669"/>
    <property type="project" value="UniProtKB-KW"/>
</dbReference>
<evidence type="ECO:0000256" key="5">
    <source>
        <dbReference type="ARBA" id="ARBA00043266"/>
    </source>
</evidence>
<proteinExistence type="predicted"/>
<dbReference type="Proteomes" id="UP000694620">
    <property type="component" value="Chromosome 9"/>
</dbReference>
<dbReference type="GO" id="GO:0042101">
    <property type="term" value="C:T cell receptor complex"/>
    <property type="evidence" value="ECO:0007669"/>
    <property type="project" value="UniProtKB-KW"/>
</dbReference>
<dbReference type="Gene3D" id="2.60.40.10">
    <property type="entry name" value="Immunoglobulins"/>
    <property type="match status" value="1"/>
</dbReference>
<reference evidence="7" key="1">
    <citation type="submission" date="2021-06" db="EMBL/GenBank/DDBJ databases">
        <authorList>
            <consortium name="Wellcome Sanger Institute Data Sharing"/>
        </authorList>
    </citation>
    <scope>NUCLEOTIDE SEQUENCE [LARGE SCALE GENOMIC DNA]</scope>
</reference>
<dbReference type="InterPro" id="IPR007110">
    <property type="entry name" value="Ig-like_dom"/>
</dbReference>
<dbReference type="AlphaFoldDB" id="A0A8C4S2Y0"/>